<feature type="domain" description="Cyclic nucleotide-binding" evidence="4">
    <location>
        <begin position="25"/>
        <end position="128"/>
    </location>
</feature>
<accession>A0A1I6NQY7</accession>
<dbReference type="InterPro" id="IPR014710">
    <property type="entry name" value="RmlC-like_jellyroll"/>
</dbReference>
<dbReference type="SMART" id="SM00419">
    <property type="entry name" value="HTH_CRP"/>
    <property type="match status" value="1"/>
</dbReference>
<reference evidence="7" key="1">
    <citation type="submission" date="2016-10" db="EMBL/GenBank/DDBJ databases">
        <authorList>
            <person name="Varghese N."/>
            <person name="Submissions S."/>
        </authorList>
    </citation>
    <scope>NUCLEOTIDE SEQUENCE [LARGE SCALE GENOMIC DNA]</scope>
    <source>
        <strain evidence="7">ANC 5076</strain>
    </source>
</reference>
<dbReference type="PROSITE" id="PS51063">
    <property type="entry name" value="HTH_CRP_2"/>
    <property type="match status" value="1"/>
</dbReference>
<dbReference type="PANTHER" id="PTHR24567">
    <property type="entry name" value="CRP FAMILY TRANSCRIPTIONAL REGULATORY PROTEIN"/>
    <property type="match status" value="1"/>
</dbReference>
<dbReference type="Pfam" id="PF13545">
    <property type="entry name" value="HTH_Crp_2"/>
    <property type="match status" value="1"/>
</dbReference>
<dbReference type="GO" id="GO:0016301">
    <property type="term" value="F:kinase activity"/>
    <property type="evidence" value="ECO:0007669"/>
    <property type="project" value="UniProtKB-KW"/>
</dbReference>
<keyword evidence="1" id="KW-0805">Transcription regulation</keyword>
<sequence length="242" mass="27830">MTTHSKKGIDVFEAKDIHHLENNMWFSQLPPIFKAFILSHAVQQNFDKEQAIFHSGDAFNGLYAILKGSVRLGYIDIEGKESVAAIVEPIMWFGEISLVDAQPRSHDAIAIQKSLILHIPSDAIQKLLQEQPIFWYHIAQLTSQKLRFAFLELISIQTQTLKQRLAQRLMFILNGYGNHLMIEKNTIHLSQEQLAQMLTCSRQTVNQELQTLEKQNILRLSFRKIQILDLAELHRIAHVVAE</sequence>
<dbReference type="GO" id="GO:0005829">
    <property type="term" value="C:cytosol"/>
    <property type="evidence" value="ECO:0007669"/>
    <property type="project" value="TreeGrafter"/>
</dbReference>
<evidence type="ECO:0000256" key="2">
    <source>
        <dbReference type="ARBA" id="ARBA00023125"/>
    </source>
</evidence>
<protein>
    <submittedName>
        <fullName evidence="6">cAMP-binding domain of CRP or a regulatory subunit of cAMP-dependent protein kinases</fullName>
    </submittedName>
</protein>
<evidence type="ECO:0000256" key="3">
    <source>
        <dbReference type="ARBA" id="ARBA00023163"/>
    </source>
</evidence>
<keyword evidence="6" id="KW-0418">Kinase</keyword>
<dbReference type="EMBL" id="FOZU01000001">
    <property type="protein sequence ID" value="SFS30422.1"/>
    <property type="molecule type" value="Genomic_DNA"/>
</dbReference>
<dbReference type="Proteomes" id="UP000182827">
    <property type="component" value="Unassembled WGS sequence"/>
</dbReference>
<dbReference type="PROSITE" id="PS50042">
    <property type="entry name" value="CNMP_BINDING_3"/>
    <property type="match status" value="1"/>
</dbReference>
<dbReference type="CDD" id="cd00038">
    <property type="entry name" value="CAP_ED"/>
    <property type="match status" value="1"/>
</dbReference>
<gene>
    <name evidence="6" type="ORF">SAMN05444586_100177</name>
</gene>
<dbReference type="InterPro" id="IPR012318">
    <property type="entry name" value="HTH_CRP"/>
</dbReference>
<keyword evidence="7" id="KW-1185">Reference proteome</keyword>
<evidence type="ECO:0000259" key="5">
    <source>
        <dbReference type="PROSITE" id="PS51063"/>
    </source>
</evidence>
<dbReference type="GO" id="GO:0003700">
    <property type="term" value="F:DNA-binding transcription factor activity"/>
    <property type="evidence" value="ECO:0007669"/>
    <property type="project" value="TreeGrafter"/>
</dbReference>
<dbReference type="AlphaFoldDB" id="A0A1I6NQY7"/>
<dbReference type="PANTHER" id="PTHR24567:SF74">
    <property type="entry name" value="HTH-TYPE TRANSCRIPTIONAL REGULATOR ARCR"/>
    <property type="match status" value="1"/>
</dbReference>
<dbReference type="InterPro" id="IPR036388">
    <property type="entry name" value="WH-like_DNA-bd_sf"/>
</dbReference>
<dbReference type="InterPro" id="IPR036390">
    <property type="entry name" value="WH_DNA-bd_sf"/>
</dbReference>
<dbReference type="SMART" id="SM00100">
    <property type="entry name" value="cNMP"/>
    <property type="match status" value="1"/>
</dbReference>
<name>A0A1I6NQY7_9GAMM</name>
<dbReference type="SUPFAM" id="SSF46785">
    <property type="entry name" value="Winged helix' DNA-binding domain"/>
    <property type="match status" value="1"/>
</dbReference>
<dbReference type="InterPro" id="IPR000595">
    <property type="entry name" value="cNMP-bd_dom"/>
</dbReference>
<dbReference type="InterPro" id="IPR050397">
    <property type="entry name" value="Env_Response_Regulators"/>
</dbReference>
<dbReference type="InterPro" id="IPR018490">
    <property type="entry name" value="cNMP-bd_dom_sf"/>
</dbReference>
<dbReference type="SUPFAM" id="SSF51206">
    <property type="entry name" value="cAMP-binding domain-like"/>
    <property type="match status" value="1"/>
</dbReference>
<evidence type="ECO:0000313" key="6">
    <source>
        <dbReference type="EMBL" id="SFS30422.1"/>
    </source>
</evidence>
<dbReference type="GO" id="GO:0003677">
    <property type="term" value="F:DNA binding"/>
    <property type="evidence" value="ECO:0007669"/>
    <property type="project" value="UniProtKB-KW"/>
</dbReference>
<organism evidence="6 7">
    <name type="scientific">Acinetobacter bohemicus</name>
    <dbReference type="NCBI Taxonomy" id="1435036"/>
    <lineage>
        <taxon>Bacteria</taxon>
        <taxon>Pseudomonadati</taxon>
        <taxon>Pseudomonadota</taxon>
        <taxon>Gammaproteobacteria</taxon>
        <taxon>Moraxellales</taxon>
        <taxon>Moraxellaceae</taxon>
        <taxon>Acinetobacter</taxon>
    </lineage>
</organism>
<keyword evidence="3" id="KW-0804">Transcription</keyword>
<evidence type="ECO:0000256" key="1">
    <source>
        <dbReference type="ARBA" id="ARBA00023015"/>
    </source>
</evidence>
<keyword evidence="6" id="KW-0808">Transferase</keyword>
<dbReference type="Pfam" id="PF00027">
    <property type="entry name" value="cNMP_binding"/>
    <property type="match status" value="1"/>
</dbReference>
<dbReference type="Gene3D" id="1.10.10.10">
    <property type="entry name" value="Winged helix-like DNA-binding domain superfamily/Winged helix DNA-binding domain"/>
    <property type="match status" value="1"/>
</dbReference>
<evidence type="ECO:0000313" key="7">
    <source>
        <dbReference type="Proteomes" id="UP000182827"/>
    </source>
</evidence>
<feature type="domain" description="HTH crp-type" evidence="5">
    <location>
        <begin position="159"/>
        <end position="231"/>
    </location>
</feature>
<dbReference type="Gene3D" id="2.60.120.10">
    <property type="entry name" value="Jelly Rolls"/>
    <property type="match status" value="1"/>
</dbReference>
<proteinExistence type="predicted"/>
<keyword evidence="2" id="KW-0238">DNA-binding</keyword>
<evidence type="ECO:0000259" key="4">
    <source>
        <dbReference type="PROSITE" id="PS50042"/>
    </source>
</evidence>